<dbReference type="InterPro" id="IPR000719">
    <property type="entry name" value="Prot_kinase_dom"/>
</dbReference>
<dbReference type="GO" id="GO:0004672">
    <property type="term" value="F:protein kinase activity"/>
    <property type="evidence" value="ECO:0007669"/>
    <property type="project" value="InterPro"/>
</dbReference>
<evidence type="ECO:0000313" key="3">
    <source>
        <dbReference type="Proteomes" id="UP001485043"/>
    </source>
</evidence>
<evidence type="ECO:0000313" key="2">
    <source>
        <dbReference type="EMBL" id="KAK9865901.1"/>
    </source>
</evidence>
<dbReference type="PROSITE" id="PS50011">
    <property type="entry name" value="PROTEIN_KINASE_DOM"/>
    <property type="match status" value="1"/>
</dbReference>
<name>A0AAW1T811_9CHLO</name>
<gene>
    <name evidence="2" type="ORF">WJX84_004609</name>
</gene>
<dbReference type="PANTHER" id="PTHR37171">
    <property type="entry name" value="SERINE/THREONINE-PROTEIN KINASE YRZF-RELATED"/>
    <property type="match status" value="1"/>
</dbReference>
<dbReference type="Pfam" id="PF00069">
    <property type="entry name" value="Pkinase"/>
    <property type="match status" value="1"/>
</dbReference>
<sequence length="245" mass="26919">MSERGVAYGALSDYNFTWMLYADMVGKLLVSNAISREQRSQPDCLSVTEDSAVGRGAFCVPGPATATASMGSPVAGFSLADLQLGPSIAWQTYHSMLEGRRVVVRMGFTPRQCRHVNTEARALEALHALQGADVPRLLAHGYTREGFAYVITEYIDRRTWDGSSAADRSLGDQLRAGLTHIHQHGVIQNDVKPDNILVEHATGRLVFIDFALAKYSHDPEEHGSEDSELHAMLRQADAGWPVRQL</sequence>
<feature type="domain" description="Protein kinase" evidence="1">
    <location>
        <begin position="47"/>
        <end position="245"/>
    </location>
</feature>
<dbReference type="SUPFAM" id="SSF56112">
    <property type="entry name" value="Protein kinase-like (PK-like)"/>
    <property type="match status" value="1"/>
</dbReference>
<organism evidence="2 3">
    <name type="scientific">Apatococcus fuscideae</name>
    <dbReference type="NCBI Taxonomy" id="2026836"/>
    <lineage>
        <taxon>Eukaryota</taxon>
        <taxon>Viridiplantae</taxon>
        <taxon>Chlorophyta</taxon>
        <taxon>core chlorophytes</taxon>
        <taxon>Trebouxiophyceae</taxon>
        <taxon>Chlorellales</taxon>
        <taxon>Chlorellaceae</taxon>
        <taxon>Apatococcus</taxon>
    </lineage>
</organism>
<protein>
    <recommendedName>
        <fullName evidence="1">Protein kinase domain-containing protein</fullName>
    </recommendedName>
</protein>
<dbReference type="EMBL" id="JALJOV010000207">
    <property type="protein sequence ID" value="KAK9865901.1"/>
    <property type="molecule type" value="Genomic_DNA"/>
</dbReference>
<keyword evidence="3" id="KW-1185">Reference proteome</keyword>
<comment type="caution">
    <text evidence="2">The sequence shown here is derived from an EMBL/GenBank/DDBJ whole genome shotgun (WGS) entry which is preliminary data.</text>
</comment>
<evidence type="ECO:0000259" key="1">
    <source>
        <dbReference type="PROSITE" id="PS50011"/>
    </source>
</evidence>
<dbReference type="InterPro" id="IPR052396">
    <property type="entry name" value="Meiotic_Drive_Suppr_Kinase"/>
</dbReference>
<proteinExistence type="predicted"/>
<dbReference type="GO" id="GO:0005524">
    <property type="term" value="F:ATP binding"/>
    <property type="evidence" value="ECO:0007669"/>
    <property type="project" value="InterPro"/>
</dbReference>
<dbReference type="AlphaFoldDB" id="A0AAW1T811"/>
<dbReference type="Gene3D" id="1.10.510.10">
    <property type="entry name" value="Transferase(Phosphotransferase) domain 1"/>
    <property type="match status" value="1"/>
</dbReference>
<dbReference type="Proteomes" id="UP001485043">
    <property type="component" value="Unassembled WGS sequence"/>
</dbReference>
<reference evidence="2 3" key="1">
    <citation type="journal article" date="2024" name="Nat. Commun.">
        <title>Phylogenomics reveals the evolutionary origins of lichenization in chlorophyte algae.</title>
        <authorList>
            <person name="Puginier C."/>
            <person name="Libourel C."/>
            <person name="Otte J."/>
            <person name="Skaloud P."/>
            <person name="Haon M."/>
            <person name="Grisel S."/>
            <person name="Petersen M."/>
            <person name="Berrin J.G."/>
            <person name="Delaux P.M."/>
            <person name="Dal Grande F."/>
            <person name="Keller J."/>
        </authorList>
    </citation>
    <scope>NUCLEOTIDE SEQUENCE [LARGE SCALE GENOMIC DNA]</scope>
    <source>
        <strain evidence="2 3">SAG 2523</strain>
    </source>
</reference>
<dbReference type="InterPro" id="IPR011009">
    <property type="entry name" value="Kinase-like_dom_sf"/>
</dbReference>
<dbReference type="PANTHER" id="PTHR37171:SF1">
    <property type="entry name" value="SERINE_THREONINE-PROTEIN KINASE YRZF-RELATED"/>
    <property type="match status" value="1"/>
</dbReference>
<accession>A0AAW1T811</accession>